<keyword evidence="1" id="KW-0732">Signal</keyword>
<dbReference type="OrthoDB" id="9808067at2"/>
<dbReference type="AlphaFoldDB" id="S0FSU0"/>
<feature type="domain" description="DUF4139" evidence="2">
    <location>
        <begin position="122"/>
        <end position="402"/>
    </location>
</feature>
<comment type="caution">
    <text evidence="3">The sequence shown here is derived from an EMBL/GenBank/DDBJ whole genome shotgun (WGS) entry which is preliminary data.</text>
</comment>
<dbReference type="Pfam" id="PF13598">
    <property type="entry name" value="DUF4139"/>
    <property type="match status" value="1"/>
</dbReference>
<evidence type="ECO:0000313" key="3">
    <source>
        <dbReference type="EMBL" id="EMS77745.1"/>
    </source>
</evidence>
<feature type="signal peptide" evidence="1">
    <location>
        <begin position="1"/>
        <end position="25"/>
    </location>
</feature>
<reference evidence="3 4" key="1">
    <citation type="journal article" date="2013" name="Genome Announc.">
        <title>Draft Genome Sequence of Desulfotignum phosphitoxidans DSM 13687 Strain FiPS-3.</title>
        <authorList>
            <person name="Poehlein A."/>
            <person name="Daniel R."/>
            <person name="Simeonova D.D."/>
        </authorList>
    </citation>
    <scope>NUCLEOTIDE SEQUENCE [LARGE SCALE GENOMIC DNA]</scope>
    <source>
        <strain evidence="3 4">DSM 13687</strain>
    </source>
</reference>
<dbReference type="RefSeq" id="WP_006968183.1">
    <property type="nucleotide sequence ID" value="NZ_APJX01000012.1"/>
</dbReference>
<name>S0FSU0_9BACT</name>
<sequence>MMQTFRLFFSFSLIFTLMCGGPAHARIDTAVLTETRQTEAYIYRSADLTLIKDTRTLYFAKGMNPVRFSWSGTRIDPTSLSFDISDKSLPLEITQTQFPAREKNQAIWHVSATQPCRAEVVLSYFTPGISWQPHYTAVLSQDRTRMKLTGQVRVENRSGMDYRDATVHLVTGKIHLLDRIADLANQPFPYGRPDTRGADNPQQDMVARGKALLESAPALMIQSEKAASPAPRAITKSRASDYMVYTLDGQKSLLNGWSDRLTFVEAGSVPVDTLHVFDASQFGNGVMQMVSFTNDTDSGLGSFPLPGGAVKVFQAIDPDGGMIFAGSDTADYIPSGKRHHLRLGPDPRITVVPKVMKYAKTHLTFDKKNNLSGFDEVRTWVIEVANFSDHPARIDIFQTLPHPHFAISGIQGQDEFQLIDQNRFKFSVLVSPAGKKNIHYTITTYQGDRQWQQKAVPSS</sequence>
<protein>
    <recommendedName>
        <fullName evidence="2">DUF4139 domain-containing protein</fullName>
    </recommendedName>
</protein>
<dbReference type="Proteomes" id="UP000014216">
    <property type="component" value="Unassembled WGS sequence"/>
</dbReference>
<feature type="chain" id="PRO_5004497309" description="DUF4139 domain-containing protein" evidence="1">
    <location>
        <begin position="26"/>
        <end position="459"/>
    </location>
</feature>
<evidence type="ECO:0000313" key="4">
    <source>
        <dbReference type="Proteomes" id="UP000014216"/>
    </source>
</evidence>
<proteinExistence type="predicted"/>
<dbReference type="EMBL" id="APJX01000012">
    <property type="protein sequence ID" value="EMS77745.1"/>
    <property type="molecule type" value="Genomic_DNA"/>
</dbReference>
<evidence type="ECO:0000256" key="1">
    <source>
        <dbReference type="SAM" id="SignalP"/>
    </source>
</evidence>
<dbReference type="InterPro" id="IPR037291">
    <property type="entry name" value="DUF4139"/>
</dbReference>
<keyword evidence="4" id="KW-1185">Reference proteome</keyword>
<accession>S0FSU0</accession>
<evidence type="ECO:0000259" key="2">
    <source>
        <dbReference type="Pfam" id="PF13598"/>
    </source>
</evidence>
<organism evidence="3 4">
    <name type="scientific">Desulfotignum phosphitoxidans DSM 13687</name>
    <dbReference type="NCBI Taxonomy" id="1286635"/>
    <lineage>
        <taxon>Bacteria</taxon>
        <taxon>Pseudomonadati</taxon>
        <taxon>Thermodesulfobacteriota</taxon>
        <taxon>Desulfobacteria</taxon>
        <taxon>Desulfobacterales</taxon>
        <taxon>Desulfobacteraceae</taxon>
        <taxon>Desulfotignum</taxon>
    </lineage>
</organism>
<gene>
    <name evidence="3" type="ORF">Dpo_12c00230</name>
</gene>
<dbReference type="PANTHER" id="PTHR38075:SF1">
    <property type="entry name" value="DUF4139 DOMAIN-CONTAINING PROTEIN"/>
    <property type="match status" value="1"/>
</dbReference>
<dbReference type="PANTHER" id="PTHR38075">
    <property type="entry name" value="DUF4139 DOMAIN-CONTAINING PROTEIN"/>
    <property type="match status" value="1"/>
</dbReference>